<dbReference type="KEGG" id="cfi:Celf_3016"/>
<dbReference type="EMBL" id="CP002666">
    <property type="protein sequence ID" value="AEE47133.1"/>
    <property type="molecule type" value="Genomic_DNA"/>
</dbReference>
<evidence type="ECO:0000313" key="4">
    <source>
        <dbReference type="Proteomes" id="UP000008460"/>
    </source>
</evidence>
<proteinExistence type="predicted"/>
<dbReference type="InterPro" id="IPR028906">
    <property type="entry name" value="Tox-REase-2_dom"/>
</dbReference>
<organism evidence="3 4">
    <name type="scientific">Cellulomonas fimi (strain ATCC 484 / DSM 20113 / JCM 1341 / CCUG 24087 / LMG 16345 / NBRC 15513 / NCIMB 8980 / NCTC 7547 / NRS-133)</name>
    <dbReference type="NCBI Taxonomy" id="590998"/>
    <lineage>
        <taxon>Bacteria</taxon>
        <taxon>Bacillati</taxon>
        <taxon>Actinomycetota</taxon>
        <taxon>Actinomycetes</taxon>
        <taxon>Micrococcales</taxon>
        <taxon>Cellulomonadaceae</taxon>
        <taxon>Cellulomonas</taxon>
    </lineage>
</organism>
<dbReference type="Proteomes" id="UP000008460">
    <property type="component" value="Chromosome"/>
</dbReference>
<name>F4GYL6_CELFA</name>
<sequence>METQVADAEADLARVRQLVEDVEDELIATLNRLSDFLPNGPSPLARGLNDLGDRWDSLSPWEQILISVVIAAGVAASGGSLGVAIGVSGAATYGMAHAHGAATFLTDPNSATRGYFSTVTPLDAAGDVAEGALTFGPWAFGGAVMGRGANVLLTEGVAPSFAVARASGLAADAGVIDFRAFLNRDPIVLADGEILKAVEGTQQAAAAARVDDRADGALKVRGAAADYQVQVFGSGEKLVRLEGHDLPASVDGISTEYGGTIGDAKWVGDASKSSFNNPASFASVKMQDLVVQKMDVVLLCAADAADAFRGSGVVEIVTNNVEAASAWEARMRALGVPGYVRIHPGG</sequence>
<feature type="coiled-coil region" evidence="1">
    <location>
        <begin position="5"/>
        <end position="32"/>
    </location>
</feature>
<keyword evidence="4" id="KW-1185">Reference proteome</keyword>
<dbReference type="Pfam" id="PF15646">
    <property type="entry name" value="Tox-REase-2"/>
    <property type="match status" value="1"/>
</dbReference>
<dbReference type="AlphaFoldDB" id="F4GYL6"/>
<keyword evidence="1" id="KW-0175">Coiled coil</keyword>
<dbReference type="HOGENOM" id="CLU_800994_0_0_11"/>
<gene>
    <name evidence="3" type="ordered locus">Celf_3016</name>
</gene>
<evidence type="ECO:0000256" key="1">
    <source>
        <dbReference type="SAM" id="Coils"/>
    </source>
</evidence>
<feature type="domain" description="Tox-REase-2" evidence="2">
    <location>
        <begin position="223"/>
        <end position="337"/>
    </location>
</feature>
<dbReference type="STRING" id="590998.Celf_3016"/>
<evidence type="ECO:0000259" key="2">
    <source>
        <dbReference type="Pfam" id="PF15646"/>
    </source>
</evidence>
<evidence type="ECO:0000313" key="3">
    <source>
        <dbReference type="EMBL" id="AEE47133.1"/>
    </source>
</evidence>
<reference evidence="3 4" key="1">
    <citation type="submission" date="2011-04" db="EMBL/GenBank/DDBJ databases">
        <title>Complete sequence of Cellulomonas fimi ATCC 484.</title>
        <authorList>
            <consortium name="US DOE Joint Genome Institute"/>
            <person name="Lucas S."/>
            <person name="Han J."/>
            <person name="Lapidus A."/>
            <person name="Cheng J.-F."/>
            <person name="Goodwin L."/>
            <person name="Pitluck S."/>
            <person name="Peters L."/>
            <person name="Chertkov O."/>
            <person name="Detter J.C."/>
            <person name="Han C."/>
            <person name="Tapia R."/>
            <person name="Land M."/>
            <person name="Hauser L."/>
            <person name="Kyrpides N."/>
            <person name="Ivanova N."/>
            <person name="Ovchinnikova G."/>
            <person name="Pagani I."/>
            <person name="Mead D."/>
            <person name="Brumm P."/>
            <person name="Woyke T."/>
        </authorList>
    </citation>
    <scope>NUCLEOTIDE SEQUENCE [LARGE SCALE GENOMIC DNA]</scope>
    <source>
        <strain evidence="4">ATCC 484 / DSM 20113 / JCM 1341 / NBRC 15513 / NCIMB 8980 / NCTC 7547</strain>
    </source>
</reference>
<accession>F4GYL6</accession>
<protein>
    <recommendedName>
        <fullName evidence="2">Tox-REase-2 domain-containing protein</fullName>
    </recommendedName>
</protein>